<gene>
    <name evidence="1" type="ORF">BJ138DRAFT_1003008</name>
</gene>
<protein>
    <submittedName>
        <fullName evidence="1">Uncharacterized protein</fullName>
    </submittedName>
</protein>
<dbReference type="Proteomes" id="UP000790377">
    <property type="component" value="Unassembled WGS sequence"/>
</dbReference>
<evidence type="ECO:0000313" key="1">
    <source>
        <dbReference type="EMBL" id="KAH7913127.1"/>
    </source>
</evidence>
<dbReference type="EMBL" id="MU267637">
    <property type="protein sequence ID" value="KAH7913127.1"/>
    <property type="molecule type" value="Genomic_DNA"/>
</dbReference>
<evidence type="ECO:0000313" key="2">
    <source>
        <dbReference type="Proteomes" id="UP000790377"/>
    </source>
</evidence>
<organism evidence="1 2">
    <name type="scientific">Hygrophoropsis aurantiaca</name>
    <dbReference type="NCBI Taxonomy" id="72124"/>
    <lineage>
        <taxon>Eukaryota</taxon>
        <taxon>Fungi</taxon>
        <taxon>Dikarya</taxon>
        <taxon>Basidiomycota</taxon>
        <taxon>Agaricomycotina</taxon>
        <taxon>Agaricomycetes</taxon>
        <taxon>Agaricomycetidae</taxon>
        <taxon>Boletales</taxon>
        <taxon>Coniophorineae</taxon>
        <taxon>Hygrophoropsidaceae</taxon>
        <taxon>Hygrophoropsis</taxon>
    </lineage>
</organism>
<accession>A0ACB8AKN6</accession>
<proteinExistence type="predicted"/>
<name>A0ACB8AKN6_9AGAM</name>
<keyword evidence="2" id="KW-1185">Reference proteome</keyword>
<comment type="caution">
    <text evidence="1">The sequence shown here is derived from an EMBL/GenBank/DDBJ whole genome shotgun (WGS) entry which is preliminary data.</text>
</comment>
<reference evidence="1" key="1">
    <citation type="journal article" date="2021" name="New Phytol.">
        <title>Evolutionary innovations through gain and loss of genes in the ectomycorrhizal Boletales.</title>
        <authorList>
            <person name="Wu G."/>
            <person name="Miyauchi S."/>
            <person name="Morin E."/>
            <person name="Kuo A."/>
            <person name="Drula E."/>
            <person name="Varga T."/>
            <person name="Kohler A."/>
            <person name="Feng B."/>
            <person name="Cao Y."/>
            <person name="Lipzen A."/>
            <person name="Daum C."/>
            <person name="Hundley H."/>
            <person name="Pangilinan J."/>
            <person name="Johnson J."/>
            <person name="Barry K."/>
            <person name="LaButti K."/>
            <person name="Ng V."/>
            <person name="Ahrendt S."/>
            <person name="Min B."/>
            <person name="Choi I.G."/>
            <person name="Park H."/>
            <person name="Plett J.M."/>
            <person name="Magnuson J."/>
            <person name="Spatafora J.W."/>
            <person name="Nagy L.G."/>
            <person name="Henrissat B."/>
            <person name="Grigoriev I.V."/>
            <person name="Yang Z.L."/>
            <person name="Xu J."/>
            <person name="Martin F.M."/>
        </authorList>
    </citation>
    <scope>NUCLEOTIDE SEQUENCE</scope>
    <source>
        <strain evidence="1">ATCC 28755</strain>
    </source>
</reference>
<sequence length="455" mass="49514">MSSVSRPRNSSAPITRPIPLSSRSHVNRIDEGLSGGPGAQKIIAQLNSHRSPVTRITLSHNSLGDEGVSQLFAFLCSAAGARHRNNISEISLTSNGIGYRGLQAIAEYIQGNEALKTVWIANNLLTYDPSAFYALAKALNSSRLRFLSVTGNSHLGDAFAEGFLPLLKSPHLQELHINSVGLTRRSAPIIASWISGNSKRGGLCALTTLKCSANSLGIRGVWQIVRAVQRGNWSLTKLEMYANYLAGAHADEGDNSSEDSMDEEPLSRDTEEAWKESEHALHMVIRRNASMKKETEKEALSLLRYSRPLLVRSKSTPKLSPSPPPPLPDDISCPFPFHALPVELKLHILARLTQTLSSAQRTRIYNYASDPSTLPPLLPMLRRDSGRGCLADPSNFLGASIGFEILGGIPSGKGCADGKCMGIGNSLLCRREEERTRFLEAVGCRVYEPEPKGEV</sequence>